<comment type="caution">
    <text evidence="1">The sequence shown here is derived from an EMBL/GenBank/DDBJ whole genome shotgun (WGS) entry which is preliminary data.</text>
</comment>
<dbReference type="Gene3D" id="3.20.20.140">
    <property type="entry name" value="Metal-dependent hydrolases"/>
    <property type="match status" value="1"/>
</dbReference>
<dbReference type="PANTHER" id="PTHR40084:SF1">
    <property type="entry name" value="PHOSPHOTRANSFERASE"/>
    <property type="match status" value="1"/>
</dbReference>
<dbReference type="SUPFAM" id="SSF47781">
    <property type="entry name" value="RuvA domain 2-like"/>
    <property type="match status" value="1"/>
</dbReference>
<protein>
    <submittedName>
        <fullName evidence="1">TIGR00375 family protein</fullName>
    </submittedName>
</protein>
<dbReference type="SUPFAM" id="SSF89550">
    <property type="entry name" value="PHP domain-like"/>
    <property type="match status" value="1"/>
</dbReference>
<dbReference type="EMBL" id="RYZZ01000036">
    <property type="protein sequence ID" value="RUQ26520.1"/>
    <property type="molecule type" value="Genomic_DNA"/>
</dbReference>
<dbReference type="OrthoDB" id="9810135at2"/>
<sequence>MNSYYVDLHIHIGRTKTGKAVKITGARTLTLENVLNISRERKGLDMIGIIDCHSPEVLAEIDDLMTKGDIYENPEGGLQYGKTAFIPGSEIEIYDENCKGPIHALAYFPSLATMKEFSAWMSGYVKNITLSSQRIYCDAKTLQQTVKALGGLFIPAHVFTPFKSLYGKGVNKSLEEVLDPALIDGIELGLSSDTAMAEGISELNQFVFLTDSDAHSLGKIAREYQEMRLESPNFTELEKALKERDGRRISANYGLNPRLGKYHRTVCQICLHPAEIEDSICPHCGSKKLIKGVSTRIQELSAVSVHSDRRERPPYVHQVPLEFIPGLGPKSMDRLLQALGTEMDILHRASIEKIKEIVPDKIAAYIDLARKGEMDIEAGGGGKYGKVKTN</sequence>
<evidence type="ECO:0000313" key="1">
    <source>
        <dbReference type="EMBL" id="RUQ26520.1"/>
    </source>
</evidence>
<dbReference type="RefSeq" id="WP_126866702.1">
    <property type="nucleotide sequence ID" value="NZ_JAUSTX010000006.1"/>
</dbReference>
<dbReference type="Proteomes" id="UP000267430">
    <property type="component" value="Unassembled WGS sequence"/>
</dbReference>
<reference evidence="1 2" key="1">
    <citation type="submission" date="2018-12" db="EMBL/GenBank/DDBJ databases">
        <title>Bacillus chawlae sp. nov., Bacillus glennii sp. nov., and Bacillus saganii sp. nov. Isolated from the Vehicle Assembly Building at Kennedy Space Center where the Viking Spacecraft were Assembled.</title>
        <authorList>
            <person name="Seuylemezian A."/>
            <person name="Vaishampayan P."/>
        </authorList>
    </citation>
    <scope>NUCLEOTIDE SEQUENCE [LARGE SCALE GENOMIC DNA]</scope>
    <source>
        <strain evidence="1 2">L5</strain>
    </source>
</reference>
<dbReference type="PANTHER" id="PTHR40084">
    <property type="entry name" value="PHOSPHOHYDROLASE, PHP FAMILY"/>
    <property type="match status" value="1"/>
</dbReference>
<dbReference type="AlphaFoldDB" id="A0A433HDZ4"/>
<proteinExistence type="predicted"/>
<dbReference type="InterPro" id="IPR016195">
    <property type="entry name" value="Pol/histidinol_Pase-like"/>
</dbReference>
<keyword evidence="2" id="KW-1185">Reference proteome</keyword>
<gene>
    <name evidence="1" type="ORF">ELQ35_18675</name>
</gene>
<organism evidence="1 2">
    <name type="scientific">Peribacillus cavernae</name>
    <dbReference type="NCBI Taxonomy" id="1674310"/>
    <lineage>
        <taxon>Bacteria</taxon>
        <taxon>Bacillati</taxon>
        <taxon>Bacillota</taxon>
        <taxon>Bacilli</taxon>
        <taxon>Bacillales</taxon>
        <taxon>Bacillaceae</taxon>
        <taxon>Peribacillus</taxon>
    </lineage>
</organism>
<dbReference type="InterPro" id="IPR010994">
    <property type="entry name" value="RuvA_2-like"/>
</dbReference>
<dbReference type="CDD" id="cd19067">
    <property type="entry name" value="PfuEndoQ-like"/>
    <property type="match status" value="1"/>
</dbReference>
<evidence type="ECO:0000313" key="2">
    <source>
        <dbReference type="Proteomes" id="UP000267430"/>
    </source>
</evidence>
<name>A0A433HDZ4_9BACI</name>
<accession>A0A433HDZ4</accession>